<organism evidence="6 7">
    <name type="scientific">Maridesulfovibrio salexigens (strain ATCC 14822 / DSM 2638 / NCIMB 8403 / VKM B-1763)</name>
    <name type="common">Desulfovibrio salexigens</name>
    <dbReference type="NCBI Taxonomy" id="526222"/>
    <lineage>
        <taxon>Bacteria</taxon>
        <taxon>Pseudomonadati</taxon>
        <taxon>Thermodesulfobacteriota</taxon>
        <taxon>Desulfovibrionia</taxon>
        <taxon>Desulfovibrionales</taxon>
        <taxon>Desulfovibrionaceae</taxon>
        <taxon>Maridesulfovibrio</taxon>
    </lineage>
</organism>
<dbReference type="KEGG" id="dsa:Desal_3272"/>
<dbReference type="RefSeq" id="WP_015853139.1">
    <property type="nucleotide sequence ID" value="NC_012881.1"/>
</dbReference>
<dbReference type="Proteomes" id="UP000002601">
    <property type="component" value="Chromosome"/>
</dbReference>
<dbReference type="CDD" id="cd12107">
    <property type="entry name" value="Hemerythrin"/>
    <property type="match status" value="1"/>
</dbReference>
<dbReference type="Pfam" id="PF01814">
    <property type="entry name" value="Hemerythrin"/>
    <property type="match status" value="1"/>
</dbReference>
<reference evidence="6 7" key="1">
    <citation type="submission" date="2009-06" db="EMBL/GenBank/DDBJ databases">
        <title>Complete sequence of Desulfovibrio salexigens DSM 2638.</title>
        <authorList>
            <consortium name="US DOE Joint Genome Institute"/>
            <person name="Lucas S."/>
            <person name="Copeland A."/>
            <person name="Lapidus A."/>
            <person name="Glavina del Rio T."/>
            <person name="Tice H."/>
            <person name="Bruce D."/>
            <person name="Goodwin L."/>
            <person name="Pitluck S."/>
            <person name="Munk A.C."/>
            <person name="Brettin T."/>
            <person name="Detter J.C."/>
            <person name="Han C."/>
            <person name="Tapia R."/>
            <person name="Larimer F."/>
            <person name="Land M."/>
            <person name="Hauser L."/>
            <person name="Kyrpides N."/>
            <person name="Anderson I."/>
            <person name="Wall J.D."/>
            <person name="Arkin A.P."/>
            <person name="Dehal P."/>
            <person name="Chivian D."/>
            <person name="Giles B."/>
            <person name="Hazen T.C."/>
        </authorList>
    </citation>
    <scope>NUCLEOTIDE SEQUENCE [LARGE SCALE GENOMIC DNA]</scope>
    <source>
        <strain evidence="7">ATCC 14822 / DSM 2638 / NCIMB 8403 / VKM B-1763</strain>
    </source>
</reference>
<evidence type="ECO:0000256" key="4">
    <source>
        <dbReference type="ARBA" id="ARBA00023004"/>
    </source>
</evidence>
<name>C6C2C2_MARSD</name>
<keyword evidence="3" id="KW-0479">Metal-binding</keyword>
<keyword evidence="4" id="KW-0408">Iron</keyword>
<evidence type="ECO:0000256" key="2">
    <source>
        <dbReference type="ARBA" id="ARBA00022621"/>
    </source>
</evidence>
<dbReference type="NCBIfam" id="TIGR02481">
    <property type="entry name" value="hemeryth_dom"/>
    <property type="match status" value="1"/>
</dbReference>
<dbReference type="InterPro" id="IPR012827">
    <property type="entry name" value="Hemerythrin_metal-bd"/>
</dbReference>
<dbReference type="InterPro" id="IPR012312">
    <property type="entry name" value="Hemerythrin-like"/>
</dbReference>
<gene>
    <name evidence="6" type="ordered locus">Desal_3272</name>
</gene>
<dbReference type="GO" id="GO:0005344">
    <property type="term" value="F:oxygen carrier activity"/>
    <property type="evidence" value="ECO:0007669"/>
    <property type="project" value="UniProtKB-KW"/>
</dbReference>
<dbReference type="GO" id="GO:0046872">
    <property type="term" value="F:metal ion binding"/>
    <property type="evidence" value="ECO:0007669"/>
    <property type="project" value="UniProtKB-KW"/>
</dbReference>
<protein>
    <submittedName>
        <fullName evidence="6">Hemerythrin-like metal-binding protein</fullName>
    </submittedName>
</protein>
<dbReference type="eggNOG" id="COG2703">
    <property type="taxonomic scope" value="Bacteria"/>
</dbReference>
<evidence type="ECO:0000313" key="6">
    <source>
        <dbReference type="EMBL" id="ACS81323.1"/>
    </source>
</evidence>
<keyword evidence="2" id="KW-0813">Transport</keyword>
<dbReference type="InterPro" id="IPR050669">
    <property type="entry name" value="Hemerythrin"/>
</dbReference>
<accession>C6C2C2</accession>
<dbReference type="PANTHER" id="PTHR37164">
    <property type="entry name" value="BACTERIOHEMERYTHRIN"/>
    <property type="match status" value="1"/>
</dbReference>
<dbReference type="NCBIfam" id="NF033749">
    <property type="entry name" value="bact_hemeryth"/>
    <property type="match status" value="1"/>
</dbReference>
<feature type="domain" description="Hemerythrin-like" evidence="5">
    <location>
        <begin position="15"/>
        <end position="123"/>
    </location>
</feature>
<dbReference type="STRING" id="526222.Desal_3272"/>
<dbReference type="SUPFAM" id="SSF47188">
    <property type="entry name" value="Hemerythrin-like"/>
    <property type="match status" value="1"/>
</dbReference>
<dbReference type="AlphaFoldDB" id="C6C2C2"/>
<proteinExistence type="inferred from homology"/>
<keyword evidence="7" id="KW-1185">Reference proteome</keyword>
<evidence type="ECO:0000313" key="7">
    <source>
        <dbReference type="Proteomes" id="UP000002601"/>
    </source>
</evidence>
<dbReference type="PANTHER" id="PTHR37164:SF1">
    <property type="entry name" value="BACTERIOHEMERYTHRIN"/>
    <property type="match status" value="1"/>
</dbReference>
<evidence type="ECO:0000259" key="5">
    <source>
        <dbReference type="Pfam" id="PF01814"/>
    </source>
</evidence>
<dbReference type="EMBL" id="CP001649">
    <property type="protein sequence ID" value="ACS81323.1"/>
    <property type="molecule type" value="Genomic_DNA"/>
</dbReference>
<dbReference type="InterPro" id="IPR035938">
    <property type="entry name" value="Hemerythrin-like_sf"/>
</dbReference>
<sequence>MVFVEWKDKYSLENEHIDKQHKFLIQMLNDLAEAGPGDKESAACTCLSRMEKYAQEHFQDEEKLMRDNGYLHLDEHIKEHEGFIQQLEDYKEAVFTKYVPFQDMLEYLNNWLVGHILESDRKYALYIRGD</sequence>
<dbReference type="PROSITE" id="PS00550">
    <property type="entry name" value="HEMERYTHRINS"/>
    <property type="match status" value="1"/>
</dbReference>
<dbReference type="HOGENOM" id="CLU_086902_3_0_7"/>
<keyword evidence="2" id="KW-0561">Oxygen transport</keyword>
<evidence type="ECO:0000256" key="3">
    <source>
        <dbReference type="ARBA" id="ARBA00022723"/>
    </source>
</evidence>
<dbReference type="Gene3D" id="1.20.120.50">
    <property type="entry name" value="Hemerythrin-like"/>
    <property type="match status" value="1"/>
</dbReference>
<comment type="similarity">
    <text evidence="1">Belongs to the hemerythrin family.</text>
</comment>
<evidence type="ECO:0000256" key="1">
    <source>
        <dbReference type="ARBA" id="ARBA00010587"/>
    </source>
</evidence>
<dbReference type="InterPro" id="IPR016131">
    <property type="entry name" value="Haemerythrin_Fe_BS"/>
</dbReference>